<dbReference type="OrthoDB" id="1808874at2"/>
<dbReference type="InterPro" id="IPR025991">
    <property type="entry name" value="Chemoreceptor_zinc-bind_dom"/>
</dbReference>
<dbReference type="Gene3D" id="1.10.287.950">
    <property type="entry name" value="Methyl-accepting chemotaxis protein"/>
    <property type="match status" value="1"/>
</dbReference>
<gene>
    <name evidence="4" type="ORF">LNAT_P1294</name>
</gene>
<dbReference type="Pfam" id="PF13682">
    <property type="entry name" value="CZB"/>
    <property type="match status" value="1"/>
</dbReference>
<dbReference type="GO" id="GO:0007165">
    <property type="term" value="P:signal transduction"/>
    <property type="evidence" value="ECO:0007669"/>
    <property type="project" value="UniProtKB-KW"/>
</dbReference>
<evidence type="ECO:0000256" key="1">
    <source>
        <dbReference type="ARBA" id="ARBA00023224"/>
    </source>
</evidence>
<dbReference type="AlphaFoldDB" id="A0A292YDH3"/>
<keyword evidence="1 2" id="KW-0807">Transducer</keyword>
<dbReference type="SUPFAM" id="SSF58104">
    <property type="entry name" value="Methyl-accepting chemotaxis protein (MCP) signaling domain"/>
    <property type="match status" value="1"/>
</dbReference>
<reference evidence="4 5" key="1">
    <citation type="journal article" date="2017" name="Syst. Appl. Microbiol.">
        <title>Lebetimonas natsushimae sp. nov., a novel strictly anaerobic, moderately thermophilic chemoautotroph isolated from a deep-sea hydrothermal vent polychaete nest in the Mid-Okinawa Trough.</title>
        <authorList>
            <person name="Nagata R."/>
            <person name="Takaki Y."/>
            <person name="Tame A."/>
            <person name="Nunoura T."/>
            <person name="Muto H."/>
            <person name="Mino S."/>
            <person name="Sawayama S."/>
            <person name="Takai K."/>
            <person name="Nakagawa S."/>
        </authorList>
    </citation>
    <scope>NUCLEOTIDE SEQUENCE [LARGE SCALE GENOMIC DNA]</scope>
    <source>
        <strain evidence="4 5">HS1857</strain>
    </source>
</reference>
<dbReference type="PANTHER" id="PTHR32089">
    <property type="entry name" value="METHYL-ACCEPTING CHEMOTAXIS PROTEIN MCPB"/>
    <property type="match status" value="1"/>
</dbReference>
<dbReference type="Pfam" id="PF00015">
    <property type="entry name" value="MCPsignal"/>
    <property type="match status" value="1"/>
</dbReference>
<evidence type="ECO:0000313" key="4">
    <source>
        <dbReference type="EMBL" id="GAX87997.1"/>
    </source>
</evidence>
<organism evidence="4 5">
    <name type="scientific">Lebetimonas natsushimae</name>
    <dbReference type="NCBI Taxonomy" id="1936991"/>
    <lineage>
        <taxon>Bacteria</taxon>
        <taxon>Pseudomonadati</taxon>
        <taxon>Campylobacterota</taxon>
        <taxon>Epsilonproteobacteria</taxon>
        <taxon>Nautiliales</taxon>
        <taxon>Nautiliaceae</taxon>
        <taxon>Lebetimonas</taxon>
    </lineage>
</organism>
<dbReference type="Gene3D" id="1.20.120.30">
    <property type="entry name" value="Aspartate receptor, ligand-binding domain"/>
    <property type="match status" value="1"/>
</dbReference>
<dbReference type="InterPro" id="IPR004089">
    <property type="entry name" value="MCPsignal_dom"/>
</dbReference>
<proteinExistence type="predicted"/>
<feature type="domain" description="Methyl-accepting transducer" evidence="3">
    <location>
        <begin position="139"/>
        <end position="300"/>
    </location>
</feature>
<sequence length="485" mass="55542">MNKIKEITATIVSVLLAVYLAYRGEYIASVVAVIVSMFFWLPKQEKSHSNEELEKINNIVEKAYNGELYHRIILEDDKTLEEKIGWNINEMLDQIEDLLRESENTIKAIINGDDYRYVMPNGLHGEFKKVALEFEKAIESLKISKKVEMVASLGEKFTKIDGGVPANLQRVANNVLTIDKAFKEIADKVQQSTNNANETYQIMQKTRGDFDELSVKVEETSREIREMSEHISSISNIVELIKDIADQTNLLALNAAIEAARAGEHGRGFAVVADNVRELAEKTQKATNEIAITIQTLQQQFMNISENTEQVVNISSKSHETLVKFEELINILQKDLNEVDLISEENALKILFISFVIHHIVYKSNLYASVTREKILDGLKNINAHNCILGKWLDNSKIKSVIEKCKNYKAIIEYHQKMHELGEKVVEKIEKEGVTKENSDWYYNKLLNVEQNARKLFEEFNKLAECIIENKEVKEILIFSEEILD</sequence>
<dbReference type="RefSeq" id="WP_096259609.1">
    <property type="nucleotide sequence ID" value="NZ_BDME01000002.1"/>
</dbReference>
<protein>
    <recommendedName>
        <fullName evidence="3">Methyl-accepting transducer domain-containing protein</fullName>
    </recommendedName>
</protein>
<evidence type="ECO:0000256" key="2">
    <source>
        <dbReference type="PROSITE-ProRule" id="PRU00284"/>
    </source>
</evidence>
<dbReference type="EMBL" id="BDME01000002">
    <property type="protein sequence ID" value="GAX87997.1"/>
    <property type="molecule type" value="Genomic_DNA"/>
</dbReference>
<dbReference type="GO" id="GO:0016020">
    <property type="term" value="C:membrane"/>
    <property type="evidence" value="ECO:0007669"/>
    <property type="project" value="InterPro"/>
</dbReference>
<dbReference type="SMART" id="SM00283">
    <property type="entry name" value="MA"/>
    <property type="match status" value="1"/>
</dbReference>
<name>A0A292YDH3_9BACT</name>
<evidence type="ECO:0000313" key="5">
    <source>
        <dbReference type="Proteomes" id="UP000217944"/>
    </source>
</evidence>
<accession>A0A292YDH3</accession>
<evidence type="ECO:0000259" key="3">
    <source>
        <dbReference type="PROSITE" id="PS50111"/>
    </source>
</evidence>
<keyword evidence="5" id="KW-1185">Reference proteome</keyword>
<dbReference type="PANTHER" id="PTHR32089:SF112">
    <property type="entry name" value="LYSOZYME-LIKE PROTEIN-RELATED"/>
    <property type="match status" value="1"/>
</dbReference>
<dbReference type="PROSITE" id="PS50111">
    <property type="entry name" value="CHEMOTAXIS_TRANSDUC_2"/>
    <property type="match status" value="1"/>
</dbReference>
<dbReference type="Proteomes" id="UP000217944">
    <property type="component" value="Unassembled WGS sequence"/>
</dbReference>
<comment type="caution">
    <text evidence="4">The sequence shown here is derived from an EMBL/GenBank/DDBJ whole genome shotgun (WGS) entry which is preliminary data.</text>
</comment>